<sequence length="57" mass="6462">MGRLREDPRETLVVSGTDRVSVSRTMTTGHHFRHRWTLPTAPPSPGRAEPARTSRRP</sequence>
<proteinExistence type="predicted"/>
<geneLocation type="plasmid" evidence="3">
    <name>Tros</name>
</geneLocation>
<dbReference type="AlphaFoldDB" id="B9L4K3"/>
<gene>
    <name evidence="2" type="ordered locus">trd_A0717</name>
</gene>
<accession>B9L4K3</accession>
<organism evidence="2 3">
    <name type="scientific">Thermomicrobium roseum (strain ATCC 27502 / DSM 5159 / P-2)</name>
    <dbReference type="NCBI Taxonomy" id="309801"/>
    <lineage>
        <taxon>Bacteria</taxon>
        <taxon>Pseudomonadati</taxon>
        <taxon>Thermomicrobiota</taxon>
        <taxon>Thermomicrobia</taxon>
        <taxon>Thermomicrobiales</taxon>
        <taxon>Thermomicrobiaceae</taxon>
        <taxon>Thermomicrobium</taxon>
    </lineage>
</organism>
<dbReference type="EMBL" id="CP001276">
    <property type="protein sequence ID" value="ACM06708.1"/>
    <property type="molecule type" value="Genomic_DNA"/>
</dbReference>
<evidence type="ECO:0000313" key="3">
    <source>
        <dbReference type="Proteomes" id="UP000000447"/>
    </source>
</evidence>
<keyword evidence="2" id="KW-0614">Plasmid</keyword>
<dbReference type="KEGG" id="tro:trd_A0717"/>
<evidence type="ECO:0000313" key="2">
    <source>
        <dbReference type="EMBL" id="ACM06708.1"/>
    </source>
</evidence>
<evidence type="ECO:0000256" key="1">
    <source>
        <dbReference type="SAM" id="MobiDB-lite"/>
    </source>
</evidence>
<name>B9L4K3_THERP</name>
<reference evidence="2 3" key="1">
    <citation type="journal article" date="2009" name="PLoS ONE">
        <title>Complete genome sequence of the aerobic CO-oxidizing thermophile Thermomicrobium roseum.</title>
        <authorList>
            <person name="Wu D."/>
            <person name="Raymond J."/>
            <person name="Wu M."/>
            <person name="Chatterji S."/>
            <person name="Ren Q."/>
            <person name="Graham J.E."/>
            <person name="Bryant D.A."/>
            <person name="Robb F."/>
            <person name="Colman A."/>
            <person name="Tallon L.J."/>
            <person name="Badger J.H."/>
            <person name="Madupu R."/>
            <person name="Ward N.L."/>
            <person name="Eisen J.A."/>
        </authorList>
    </citation>
    <scope>NUCLEOTIDE SEQUENCE [LARGE SCALE GENOMIC DNA]</scope>
    <source>
        <strain evidence="3">ATCC 27502 / DSM 5159 / P-2</strain>
        <plasmid evidence="2">unnamed</plasmid>
    </source>
</reference>
<dbReference type="HOGENOM" id="CLU_2995214_0_0_0"/>
<keyword evidence="3" id="KW-1185">Reference proteome</keyword>
<feature type="region of interest" description="Disordered" evidence="1">
    <location>
        <begin position="26"/>
        <end position="57"/>
    </location>
</feature>
<protein>
    <submittedName>
        <fullName evidence="2">Uncharacterized protein</fullName>
    </submittedName>
</protein>
<dbReference type="Proteomes" id="UP000000447">
    <property type="component" value="Plasmid unnamed"/>
</dbReference>